<feature type="transmembrane region" description="Helical" evidence="2">
    <location>
        <begin position="551"/>
        <end position="573"/>
    </location>
</feature>
<keyword evidence="3" id="KW-0732">Signal</keyword>
<keyword evidence="5" id="KW-1185">Reference proteome</keyword>
<evidence type="ECO:0000313" key="4">
    <source>
        <dbReference type="EMBL" id="KAF2148645.1"/>
    </source>
</evidence>
<evidence type="ECO:0000256" key="1">
    <source>
        <dbReference type="SAM" id="MobiDB-lite"/>
    </source>
</evidence>
<feature type="region of interest" description="Disordered" evidence="1">
    <location>
        <begin position="605"/>
        <end position="632"/>
    </location>
</feature>
<dbReference type="Pfam" id="PF14269">
    <property type="entry name" value="Arylsulfotran_2"/>
    <property type="match status" value="1"/>
</dbReference>
<feature type="chain" id="PRO_5040326152" description="Arylsulfotransferase N-terminal domain-containing protein" evidence="3">
    <location>
        <begin position="23"/>
        <end position="632"/>
    </location>
</feature>
<dbReference type="InterPro" id="IPR011047">
    <property type="entry name" value="Quinoprotein_ADH-like_sf"/>
</dbReference>
<feature type="compositionally biased region" description="Basic and acidic residues" evidence="1">
    <location>
        <begin position="618"/>
        <end position="632"/>
    </location>
</feature>
<organism evidence="4 5">
    <name type="scientific">Myriangium duriaei CBS 260.36</name>
    <dbReference type="NCBI Taxonomy" id="1168546"/>
    <lineage>
        <taxon>Eukaryota</taxon>
        <taxon>Fungi</taxon>
        <taxon>Dikarya</taxon>
        <taxon>Ascomycota</taxon>
        <taxon>Pezizomycotina</taxon>
        <taxon>Dothideomycetes</taxon>
        <taxon>Dothideomycetidae</taxon>
        <taxon>Myriangiales</taxon>
        <taxon>Myriangiaceae</taxon>
        <taxon>Myriangium</taxon>
    </lineage>
</organism>
<gene>
    <name evidence="4" type="ORF">K461DRAFT_282108</name>
</gene>
<evidence type="ECO:0000256" key="2">
    <source>
        <dbReference type="SAM" id="Phobius"/>
    </source>
</evidence>
<dbReference type="SUPFAM" id="SSF50998">
    <property type="entry name" value="Quinoprotein alcohol dehydrogenase-like"/>
    <property type="match status" value="1"/>
</dbReference>
<dbReference type="OrthoDB" id="5427350at2759"/>
<keyword evidence="2" id="KW-1133">Transmembrane helix</keyword>
<proteinExistence type="predicted"/>
<sequence>MQCVRLKYLLVLLVASLLPCRAATLDTEMATILGTGADLTTFVSRPDIRAPKWNITKHDPDRVAPGFIFAAPYSKWGSRPLPQEWEPAQVGPCIYDLDGNLVWSGASIDRNRNAQDFRPYHVGDETRLSYILAPLFLPTLKNSTGVFVTMDNNYQKLDLIVPPTNVNGHEFNIIDDGRSALVVTTRSKELEPYGPDDGAGHFGRYSDDCVAEMNMTTGQNEFEWCGLDHGISPDDTYEKLPEDLGQSWDFLHVNSVDKFDNGDLLFSARYTSTIYRVSRADNSIVWRLGGKHSDFTSDFSFSSQHNARIISQNSSVQVLSMLDNASLEPNRNRQTANVSSAKLVALYTSEQPMRAKLLRQWDRPDGDLSRKRGNVDMLPNGNVWVAWSEQAYTTEQTVDGEVLFEGKFTSPRFSTYRAYKAPWVGKPLEPPAIKALQHTTVDNSIMAAYVSWNGATEVASWRFMGQRSGSNETIEIATLAKTGFETSVQVSGLWSSVSAFALDVNGTVLSFSPTVATTLTKASSSMSALSGVKATLSQTWTALSSRPQAPFIATVVLLTILVQSVLLGGFFVYRRFARRSQNETWTLGMDQAQAKEADVPLLKWDSDNKAGKTSPDCARVDSKEYTRTDDTT</sequence>
<accession>A0A9P4IVR7</accession>
<dbReference type="PANTHER" id="PTHR35340">
    <property type="entry name" value="PQQ ENZYME REPEAT PROTEIN-RELATED"/>
    <property type="match status" value="1"/>
</dbReference>
<comment type="caution">
    <text evidence="4">The sequence shown here is derived from an EMBL/GenBank/DDBJ whole genome shotgun (WGS) entry which is preliminary data.</text>
</comment>
<keyword evidence="2" id="KW-0472">Membrane</keyword>
<reference evidence="4" key="1">
    <citation type="journal article" date="2020" name="Stud. Mycol.">
        <title>101 Dothideomycetes genomes: a test case for predicting lifestyles and emergence of pathogens.</title>
        <authorList>
            <person name="Haridas S."/>
            <person name="Albert R."/>
            <person name="Binder M."/>
            <person name="Bloem J."/>
            <person name="Labutti K."/>
            <person name="Salamov A."/>
            <person name="Andreopoulos B."/>
            <person name="Baker S."/>
            <person name="Barry K."/>
            <person name="Bills G."/>
            <person name="Bluhm B."/>
            <person name="Cannon C."/>
            <person name="Castanera R."/>
            <person name="Culley D."/>
            <person name="Daum C."/>
            <person name="Ezra D."/>
            <person name="Gonzalez J."/>
            <person name="Henrissat B."/>
            <person name="Kuo A."/>
            <person name="Liang C."/>
            <person name="Lipzen A."/>
            <person name="Lutzoni F."/>
            <person name="Magnuson J."/>
            <person name="Mondo S."/>
            <person name="Nolan M."/>
            <person name="Ohm R."/>
            <person name="Pangilinan J."/>
            <person name="Park H.-J."/>
            <person name="Ramirez L."/>
            <person name="Alfaro M."/>
            <person name="Sun H."/>
            <person name="Tritt A."/>
            <person name="Yoshinaga Y."/>
            <person name="Zwiers L.-H."/>
            <person name="Turgeon B."/>
            <person name="Goodwin S."/>
            <person name="Spatafora J."/>
            <person name="Crous P."/>
            <person name="Grigoriev I."/>
        </authorList>
    </citation>
    <scope>NUCLEOTIDE SEQUENCE</scope>
    <source>
        <strain evidence="4">CBS 260.36</strain>
    </source>
</reference>
<dbReference type="AlphaFoldDB" id="A0A9P4IVR7"/>
<dbReference type="InterPro" id="IPR039535">
    <property type="entry name" value="ASST-like"/>
</dbReference>
<keyword evidence="2" id="KW-0812">Transmembrane</keyword>
<feature type="signal peptide" evidence="3">
    <location>
        <begin position="1"/>
        <end position="22"/>
    </location>
</feature>
<evidence type="ECO:0000313" key="5">
    <source>
        <dbReference type="Proteomes" id="UP000799439"/>
    </source>
</evidence>
<dbReference type="Proteomes" id="UP000799439">
    <property type="component" value="Unassembled WGS sequence"/>
</dbReference>
<dbReference type="EMBL" id="ML996092">
    <property type="protein sequence ID" value="KAF2148645.1"/>
    <property type="molecule type" value="Genomic_DNA"/>
</dbReference>
<dbReference type="PANTHER" id="PTHR35340:SF8">
    <property type="entry name" value="ASST-DOMAIN-CONTAINING PROTEIN"/>
    <property type="match status" value="1"/>
</dbReference>
<name>A0A9P4IVR7_9PEZI</name>
<dbReference type="InterPro" id="IPR053143">
    <property type="entry name" value="Arylsulfate_ST"/>
</dbReference>
<evidence type="ECO:0000256" key="3">
    <source>
        <dbReference type="SAM" id="SignalP"/>
    </source>
</evidence>
<protein>
    <recommendedName>
        <fullName evidence="6">Arylsulfotransferase N-terminal domain-containing protein</fullName>
    </recommendedName>
</protein>
<evidence type="ECO:0008006" key="6">
    <source>
        <dbReference type="Google" id="ProtNLM"/>
    </source>
</evidence>